<reference evidence="1" key="1">
    <citation type="journal article" date="2023" name="Science">
        <title>Genome structures resolve the early diversification of teleost fishes.</title>
        <authorList>
            <person name="Parey E."/>
            <person name="Louis A."/>
            <person name="Montfort J."/>
            <person name="Bouchez O."/>
            <person name="Roques C."/>
            <person name="Iampietro C."/>
            <person name="Lluch J."/>
            <person name="Castinel A."/>
            <person name="Donnadieu C."/>
            <person name="Desvignes T."/>
            <person name="Floi Bucao C."/>
            <person name="Jouanno E."/>
            <person name="Wen M."/>
            <person name="Mejri S."/>
            <person name="Dirks R."/>
            <person name="Jansen H."/>
            <person name="Henkel C."/>
            <person name="Chen W.J."/>
            <person name="Zahm M."/>
            <person name="Cabau C."/>
            <person name="Klopp C."/>
            <person name="Thompson A.W."/>
            <person name="Robinson-Rechavi M."/>
            <person name="Braasch I."/>
            <person name="Lecointre G."/>
            <person name="Bobe J."/>
            <person name="Postlethwait J.H."/>
            <person name="Berthelot C."/>
            <person name="Roest Crollius H."/>
            <person name="Guiguen Y."/>
        </authorList>
    </citation>
    <scope>NUCLEOTIDE SEQUENCE</scope>
    <source>
        <strain evidence="1">WJC10195</strain>
    </source>
</reference>
<protein>
    <submittedName>
        <fullName evidence="1">Uncharacterized protein</fullName>
    </submittedName>
</protein>
<dbReference type="Proteomes" id="UP001152622">
    <property type="component" value="Chromosome 18"/>
</dbReference>
<keyword evidence="2" id="KW-1185">Reference proteome</keyword>
<evidence type="ECO:0000313" key="2">
    <source>
        <dbReference type="Proteomes" id="UP001152622"/>
    </source>
</evidence>
<accession>A0A9Q1IFZ1</accession>
<name>A0A9Q1IFZ1_SYNKA</name>
<comment type="caution">
    <text evidence="1">The sequence shown here is derived from an EMBL/GenBank/DDBJ whole genome shotgun (WGS) entry which is preliminary data.</text>
</comment>
<sequence length="110" mass="11701">MRGHWCFTVRMQQPTLLFTAGPEEVRAGTGEEVRAAGKGHLSAPLRMAATGSSLTLRRSGMLGMDCFTHVCIVENVRRNGEKSEQAAVICTGITCQVETQNVDAGCGSGC</sequence>
<gene>
    <name evidence="1" type="ORF">SKAU_G00370820</name>
</gene>
<evidence type="ECO:0000313" key="1">
    <source>
        <dbReference type="EMBL" id="KAJ8338116.1"/>
    </source>
</evidence>
<dbReference type="AlphaFoldDB" id="A0A9Q1IFZ1"/>
<organism evidence="1 2">
    <name type="scientific">Synaphobranchus kaupii</name>
    <name type="common">Kaup's arrowtooth eel</name>
    <dbReference type="NCBI Taxonomy" id="118154"/>
    <lineage>
        <taxon>Eukaryota</taxon>
        <taxon>Metazoa</taxon>
        <taxon>Chordata</taxon>
        <taxon>Craniata</taxon>
        <taxon>Vertebrata</taxon>
        <taxon>Euteleostomi</taxon>
        <taxon>Actinopterygii</taxon>
        <taxon>Neopterygii</taxon>
        <taxon>Teleostei</taxon>
        <taxon>Anguilliformes</taxon>
        <taxon>Synaphobranchidae</taxon>
        <taxon>Synaphobranchus</taxon>
    </lineage>
</organism>
<proteinExistence type="predicted"/>
<dbReference type="EMBL" id="JAINUF010000018">
    <property type="protein sequence ID" value="KAJ8338116.1"/>
    <property type="molecule type" value="Genomic_DNA"/>
</dbReference>